<keyword evidence="7" id="KW-0472">Membrane</keyword>
<dbReference type="Gene3D" id="2.10.109.10">
    <property type="entry name" value="Umud Fragment, subunit A"/>
    <property type="match status" value="1"/>
</dbReference>
<dbReference type="CDD" id="cd06530">
    <property type="entry name" value="S26_SPase_I"/>
    <property type="match status" value="1"/>
</dbReference>
<dbReference type="InterPro" id="IPR019758">
    <property type="entry name" value="Pept_S26A_signal_pept_1_CS"/>
</dbReference>
<protein>
    <recommendedName>
        <fullName evidence="4 7">Signal peptidase I</fullName>
        <ecNumber evidence="3 7">3.4.21.89</ecNumber>
    </recommendedName>
</protein>
<evidence type="ECO:0000256" key="3">
    <source>
        <dbReference type="ARBA" id="ARBA00013208"/>
    </source>
</evidence>
<comment type="similarity">
    <text evidence="2 7">Belongs to the peptidase S26 family.</text>
</comment>
<reference evidence="9 10" key="1">
    <citation type="submission" date="2016-11" db="EMBL/GenBank/DDBJ databases">
        <authorList>
            <person name="Jaros S."/>
            <person name="Januszkiewicz K."/>
            <person name="Wedrychowicz H."/>
        </authorList>
    </citation>
    <scope>NUCLEOTIDE SEQUENCE [LARGE SCALE GENOMIC DNA]</scope>
    <source>
        <strain evidence="9 10">DSM 18899</strain>
    </source>
</reference>
<dbReference type="RefSeq" id="WP_072427188.1">
    <property type="nucleotide sequence ID" value="NZ_FPKR01000002.1"/>
</dbReference>
<dbReference type="PROSITE" id="PS00761">
    <property type="entry name" value="SPASE_I_3"/>
    <property type="match status" value="1"/>
</dbReference>
<name>A0A1K2H7H0_9NEIS</name>
<sequence length="324" mass="35707">MNWTLLALAALFIGPILIWRARRKAQPVFDAEQMSESALWGYFLILVGGWGVLSMFANPSDLFFLVMMVAAVLALFAKLRGYKAKGNERPLPDWAAFGFSNALVLAAIGVGKTFVVEPMQIPSSSMRPGLVVGDFILINKFAYGVRIPFINETVVPLGKPQRGDVVVFRYPMDTRLNYIKRVIGVPGDKVEYRNKLLTINGVKVDSVPVAEYRYADGGGEGIQAVRMRETLDGKVHDTLNVPGAPTLLPPGVMDFPGRSESCQHDETGFSCTVPAGKYMMLGDNRDNSNDGRYWGFVPENHLAGKAFLIWMNLGELSRIGTKIN</sequence>
<dbReference type="InterPro" id="IPR000223">
    <property type="entry name" value="Pept_S26A_signal_pept_1"/>
</dbReference>
<evidence type="ECO:0000256" key="5">
    <source>
        <dbReference type="ARBA" id="ARBA00022801"/>
    </source>
</evidence>
<dbReference type="PANTHER" id="PTHR43390">
    <property type="entry name" value="SIGNAL PEPTIDASE I"/>
    <property type="match status" value="1"/>
</dbReference>
<evidence type="ECO:0000256" key="2">
    <source>
        <dbReference type="ARBA" id="ARBA00009370"/>
    </source>
</evidence>
<dbReference type="Proteomes" id="UP000186513">
    <property type="component" value="Unassembled WGS sequence"/>
</dbReference>
<dbReference type="SUPFAM" id="SSF51306">
    <property type="entry name" value="LexA/Signal peptidase"/>
    <property type="match status" value="1"/>
</dbReference>
<dbReference type="PANTHER" id="PTHR43390:SF1">
    <property type="entry name" value="CHLOROPLAST PROCESSING PEPTIDASE"/>
    <property type="match status" value="1"/>
</dbReference>
<organism evidence="9 10">
    <name type="scientific">Chitinimonas taiwanensis DSM 18899</name>
    <dbReference type="NCBI Taxonomy" id="1121279"/>
    <lineage>
        <taxon>Bacteria</taxon>
        <taxon>Pseudomonadati</taxon>
        <taxon>Pseudomonadota</taxon>
        <taxon>Betaproteobacteria</taxon>
        <taxon>Neisseriales</taxon>
        <taxon>Chitinibacteraceae</taxon>
        <taxon>Chitinimonas</taxon>
    </lineage>
</organism>
<evidence type="ECO:0000313" key="9">
    <source>
        <dbReference type="EMBL" id="SFZ72503.1"/>
    </source>
</evidence>
<feature type="transmembrane region" description="Helical" evidence="7">
    <location>
        <begin position="62"/>
        <end position="82"/>
    </location>
</feature>
<keyword evidence="7" id="KW-0645">Protease</keyword>
<dbReference type="GO" id="GO:0016020">
    <property type="term" value="C:membrane"/>
    <property type="evidence" value="ECO:0007669"/>
    <property type="project" value="UniProtKB-SubCell"/>
</dbReference>
<feature type="active site" evidence="6">
    <location>
        <position position="125"/>
    </location>
</feature>
<gene>
    <name evidence="9" type="ORF">SAMN02745887_00649</name>
</gene>
<dbReference type="GO" id="GO:0009003">
    <property type="term" value="F:signal peptidase activity"/>
    <property type="evidence" value="ECO:0007669"/>
    <property type="project" value="UniProtKB-EC"/>
</dbReference>
<dbReference type="NCBIfam" id="TIGR02227">
    <property type="entry name" value="sigpep_I_bact"/>
    <property type="match status" value="1"/>
</dbReference>
<comment type="catalytic activity">
    <reaction evidence="1 7">
        <text>Cleavage of hydrophobic, N-terminal signal or leader sequences from secreted and periplasmic proteins.</text>
        <dbReference type="EC" id="3.4.21.89"/>
    </reaction>
</comment>
<evidence type="ECO:0000256" key="7">
    <source>
        <dbReference type="RuleBase" id="RU362042"/>
    </source>
</evidence>
<proteinExistence type="inferred from homology"/>
<feature type="transmembrane region" description="Helical" evidence="7">
    <location>
        <begin position="39"/>
        <end position="57"/>
    </location>
</feature>
<dbReference type="EMBL" id="FPKR01000002">
    <property type="protein sequence ID" value="SFZ72503.1"/>
    <property type="molecule type" value="Genomic_DNA"/>
</dbReference>
<dbReference type="PROSITE" id="PS00760">
    <property type="entry name" value="SPASE_I_2"/>
    <property type="match status" value="1"/>
</dbReference>
<evidence type="ECO:0000256" key="4">
    <source>
        <dbReference type="ARBA" id="ARBA00019232"/>
    </source>
</evidence>
<comment type="caution">
    <text evidence="7">Lacks conserved residue(s) required for the propagation of feature annotation.</text>
</comment>
<keyword evidence="10" id="KW-1185">Reference proteome</keyword>
<evidence type="ECO:0000313" key="10">
    <source>
        <dbReference type="Proteomes" id="UP000186513"/>
    </source>
</evidence>
<dbReference type="Pfam" id="PF10502">
    <property type="entry name" value="Peptidase_S26"/>
    <property type="match status" value="1"/>
</dbReference>
<comment type="subcellular location">
    <subcellularLocation>
        <location evidence="7">Membrane</location>
        <topology evidence="7">Single-pass type II membrane protein</topology>
    </subcellularLocation>
</comment>
<feature type="active site" evidence="6">
    <location>
        <position position="180"/>
    </location>
</feature>
<accession>A0A1K2H7H0</accession>
<keyword evidence="7" id="KW-1133">Transmembrane helix</keyword>
<dbReference type="InterPro" id="IPR019757">
    <property type="entry name" value="Pept_S26A_signal_pept_1_Lys-AS"/>
</dbReference>
<evidence type="ECO:0000259" key="8">
    <source>
        <dbReference type="Pfam" id="PF10502"/>
    </source>
</evidence>
<dbReference type="InterPro" id="IPR019533">
    <property type="entry name" value="Peptidase_S26"/>
</dbReference>
<evidence type="ECO:0000256" key="1">
    <source>
        <dbReference type="ARBA" id="ARBA00000677"/>
    </source>
</evidence>
<dbReference type="AlphaFoldDB" id="A0A1K2H7H0"/>
<dbReference type="PRINTS" id="PR00727">
    <property type="entry name" value="LEADERPTASE"/>
</dbReference>
<dbReference type="GO" id="GO:0006465">
    <property type="term" value="P:signal peptide processing"/>
    <property type="evidence" value="ECO:0007669"/>
    <property type="project" value="InterPro"/>
</dbReference>
<evidence type="ECO:0000256" key="6">
    <source>
        <dbReference type="PIRSR" id="PIRSR600223-1"/>
    </source>
</evidence>
<keyword evidence="7" id="KW-0812">Transmembrane</keyword>
<dbReference type="STRING" id="1121279.SAMN02745887_00649"/>
<dbReference type="EC" id="3.4.21.89" evidence="3 7"/>
<dbReference type="OrthoDB" id="9815782at2"/>
<feature type="domain" description="Peptidase S26" evidence="8">
    <location>
        <begin position="102"/>
        <end position="311"/>
    </location>
</feature>
<dbReference type="GO" id="GO:0004252">
    <property type="term" value="F:serine-type endopeptidase activity"/>
    <property type="evidence" value="ECO:0007669"/>
    <property type="project" value="InterPro"/>
</dbReference>
<feature type="transmembrane region" description="Helical" evidence="7">
    <location>
        <begin position="94"/>
        <end position="116"/>
    </location>
</feature>
<dbReference type="InterPro" id="IPR036286">
    <property type="entry name" value="LexA/Signal_pep-like_sf"/>
</dbReference>
<keyword evidence="5 7" id="KW-0378">Hydrolase</keyword>